<dbReference type="EMBL" id="AZEL01000053">
    <property type="protein sequence ID" value="KRL20863.1"/>
    <property type="molecule type" value="Genomic_DNA"/>
</dbReference>
<accession>A0A0R1NKS1</accession>
<gene>
    <name evidence="2" type="ORF">FC37_GL001709</name>
</gene>
<evidence type="ECO:0000313" key="2">
    <source>
        <dbReference type="EMBL" id="KRL20863.1"/>
    </source>
</evidence>
<feature type="domain" description="Rib" evidence="1">
    <location>
        <begin position="302"/>
        <end position="362"/>
    </location>
</feature>
<protein>
    <submittedName>
        <fullName evidence="2">Adhesion exoprotein</fullName>
    </submittedName>
</protein>
<organism evidence="2 3">
    <name type="scientific">Lactobacillus gallinarum DSM 10532 = JCM 2011</name>
    <dbReference type="NCBI Taxonomy" id="1423748"/>
    <lineage>
        <taxon>Bacteria</taxon>
        <taxon>Bacillati</taxon>
        <taxon>Bacillota</taxon>
        <taxon>Bacilli</taxon>
        <taxon>Lactobacillales</taxon>
        <taxon>Lactobacillaceae</taxon>
        <taxon>Lactobacillus</taxon>
    </lineage>
</organism>
<sequence length="519" mass="56068">MPNADKQEIEVNYITAPSLKDDPIYIFNAGGDASPTLNISVDGKPTKYPIANLGLQYPAAVGQNKQLIQQAVNGGDFKNQVKITLADGTQMSASQLQLAGTNQTSADMNSGKFHLIINTTFNSGFTDASQPLIFANPDSQDPGATQKFAKAVKKAYKDLGCAQTKPVNVGTLPQIKWQRIKEDAFAIMTSVKNIKNEVVDLTNGPTSYTENDGRNLSNFVENPVTVKGGPHGIINVINNLLSGGNKVWPAGTTFEWQGDNGEKSLVLDKAGETRNGNIVITLPSGSRYTVKDITLTTKANVKAESRTIDYGTKLTAKDLVTNTDVFPEGTTFQYVGNESNWMKPGSYNDVQITATYYDQGIKKNIVTPVAHCNVAINDSRRITVLKGYTAYTSGPADNKNKVPANQFVFPTWNSENTSLSSNASIAYTDAASVYEAKPVHTILYIPYEVQTRTLTAHFKIAGGKHNGETIAPDAQVQVFFKKAGTLDTATNKIVYTGNWAPDWDAGDEATPGFHVISGS</sequence>
<reference evidence="2 3" key="1">
    <citation type="journal article" date="2015" name="Genome Announc.">
        <title>Expanding the biotechnology potential of lactobacilli through comparative genomics of 213 strains and associated genera.</title>
        <authorList>
            <person name="Sun Z."/>
            <person name="Harris H.M."/>
            <person name="McCann A."/>
            <person name="Guo C."/>
            <person name="Argimon S."/>
            <person name="Zhang W."/>
            <person name="Yang X."/>
            <person name="Jeffery I.B."/>
            <person name="Cooney J.C."/>
            <person name="Kagawa T.F."/>
            <person name="Liu W."/>
            <person name="Song Y."/>
            <person name="Salvetti E."/>
            <person name="Wrobel A."/>
            <person name="Rasinkangas P."/>
            <person name="Parkhill J."/>
            <person name="Rea M.C."/>
            <person name="O'Sullivan O."/>
            <person name="Ritari J."/>
            <person name="Douillard F.P."/>
            <person name="Paul Ross R."/>
            <person name="Yang R."/>
            <person name="Briner A.E."/>
            <person name="Felis G.E."/>
            <person name="de Vos W.M."/>
            <person name="Barrangou R."/>
            <person name="Klaenhammer T.R."/>
            <person name="Caufield P.W."/>
            <person name="Cui Y."/>
            <person name="Zhang H."/>
            <person name="O'Toole P.W."/>
        </authorList>
    </citation>
    <scope>NUCLEOTIDE SEQUENCE [LARGE SCALE GENOMIC DNA]</scope>
    <source>
        <strain evidence="2 3">DSM 10532</strain>
    </source>
</reference>
<dbReference type="InterPro" id="IPR059115">
    <property type="entry name" value="Rib"/>
</dbReference>
<dbReference type="Pfam" id="PF08428">
    <property type="entry name" value="Rib"/>
    <property type="match status" value="1"/>
</dbReference>
<evidence type="ECO:0000313" key="3">
    <source>
        <dbReference type="Proteomes" id="UP000051311"/>
    </source>
</evidence>
<dbReference type="AlphaFoldDB" id="A0A0R1NKS1"/>
<dbReference type="OrthoDB" id="2264979at2"/>
<dbReference type="eggNOG" id="COG3266">
    <property type="taxonomic scope" value="Bacteria"/>
</dbReference>
<evidence type="ECO:0000259" key="1">
    <source>
        <dbReference type="Pfam" id="PF08428"/>
    </source>
</evidence>
<proteinExistence type="predicted"/>
<comment type="caution">
    <text evidence="2">The sequence shown here is derived from an EMBL/GenBank/DDBJ whole genome shotgun (WGS) entry which is preliminary data.</text>
</comment>
<dbReference type="STRING" id="1423748.FC37_GL001709"/>
<dbReference type="PATRIC" id="fig|1423748.3.peg.1776"/>
<dbReference type="Proteomes" id="UP000051311">
    <property type="component" value="Unassembled WGS sequence"/>
</dbReference>
<name>A0A0R1NKS1_9LACO</name>
<dbReference type="RefSeq" id="WP_025006281.1">
    <property type="nucleotide sequence ID" value="NZ_AZEL01000053.1"/>
</dbReference>